<protein>
    <submittedName>
        <fullName evidence="1">Uncharacterized protein</fullName>
    </submittedName>
</protein>
<reference evidence="1" key="1">
    <citation type="journal article" date="2023" name="Genome Biol. Evol.">
        <title>Long-read-based Genome Assembly of Drosophila gunungcola Reveals Fewer Chemosensory Genes in Flower-breeding Species.</title>
        <authorList>
            <person name="Negi A."/>
            <person name="Liao B.Y."/>
            <person name="Yeh S.D."/>
        </authorList>
    </citation>
    <scope>NUCLEOTIDE SEQUENCE</scope>
    <source>
        <strain evidence="1">Sukarami</strain>
    </source>
</reference>
<sequence>MSLSRFFFRPLFVFVVPKLTHIQTICGPNLKTLSYGGKTLKAIFLFLLSLSLSLSFGQVESQPKCVIISGQQVVAKLRFVVIVGTIA</sequence>
<evidence type="ECO:0000313" key="1">
    <source>
        <dbReference type="EMBL" id="KAI8036844.1"/>
    </source>
</evidence>
<dbReference type="EMBL" id="JAMKOV010000014">
    <property type="protein sequence ID" value="KAI8036844.1"/>
    <property type="molecule type" value="Genomic_DNA"/>
</dbReference>
<dbReference type="AlphaFoldDB" id="A0A9Q0BMG0"/>
<evidence type="ECO:0000313" key="2">
    <source>
        <dbReference type="Proteomes" id="UP001059596"/>
    </source>
</evidence>
<keyword evidence="2" id="KW-1185">Reference proteome</keyword>
<gene>
    <name evidence="1" type="ORF">M5D96_010154</name>
</gene>
<accession>A0A9Q0BMG0</accession>
<comment type="caution">
    <text evidence="1">The sequence shown here is derived from an EMBL/GenBank/DDBJ whole genome shotgun (WGS) entry which is preliminary data.</text>
</comment>
<organism evidence="1 2">
    <name type="scientific">Drosophila gunungcola</name>
    <name type="common">fruit fly</name>
    <dbReference type="NCBI Taxonomy" id="103775"/>
    <lineage>
        <taxon>Eukaryota</taxon>
        <taxon>Metazoa</taxon>
        <taxon>Ecdysozoa</taxon>
        <taxon>Arthropoda</taxon>
        <taxon>Hexapoda</taxon>
        <taxon>Insecta</taxon>
        <taxon>Pterygota</taxon>
        <taxon>Neoptera</taxon>
        <taxon>Endopterygota</taxon>
        <taxon>Diptera</taxon>
        <taxon>Brachycera</taxon>
        <taxon>Muscomorpha</taxon>
        <taxon>Ephydroidea</taxon>
        <taxon>Drosophilidae</taxon>
        <taxon>Drosophila</taxon>
        <taxon>Sophophora</taxon>
    </lineage>
</organism>
<dbReference type="Proteomes" id="UP001059596">
    <property type="component" value="Unassembled WGS sequence"/>
</dbReference>
<proteinExistence type="predicted"/>
<name>A0A9Q0BMG0_9MUSC</name>